<feature type="transmembrane region" description="Helical" evidence="1">
    <location>
        <begin position="133"/>
        <end position="156"/>
    </location>
</feature>
<keyword evidence="1" id="KW-0472">Membrane</keyword>
<name>A0ABV5UPF5_9MICC</name>
<proteinExistence type="predicted"/>
<protein>
    <submittedName>
        <fullName evidence="2">Uncharacterized protein</fullName>
    </submittedName>
</protein>
<dbReference type="RefSeq" id="WP_345044306.1">
    <property type="nucleotide sequence ID" value="NZ_BAABED010000001.1"/>
</dbReference>
<accession>A0ABV5UPF5</accession>
<evidence type="ECO:0000256" key="1">
    <source>
        <dbReference type="SAM" id="Phobius"/>
    </source>
</evidence>
<feature type="transmembrane region" description="Helical" evidence="1">
    <location>
        <begin position="105"/>
        <end position="127"/>
    </location>
</feature>
<dbReference type="Proteomes" id="UP001589536">
    <property type="component" value="Unassembled WGS sequence"/>
</dbReference>
<dbReference type="EMBL" id="JBHMBH010000019">
    <property type="protein sequence ID" value="MFB9714296.1"/>
    <property type="molecule type" value="Genomic_DNA"/>
</dbReference>
<gene>
    <name evidence="2" type="ORF">ACFFPI_09195</name>
</gene>
<organism evidence="2 3">
    <name type="scientific">Arthrobacter methylotrophus</name>
    <dbReference type="NCBI Taxonomy" id="121291"/>
    <lineage>
        <taxon>Bacteria</taxon>
        <taxon>Bacillati</taxon>
        <taxon>Actinomycetota</taxon>
        <taxon>Actinomycetes</taxon>
        <taxon>Micrococcales</taxon>
        <taxon>Micrococcaceae</taxon>
        <taxon>Arthrobacter</taxon>
    </lineage>
</organism>
<reference evidence="2 3" key="1">
    <citation type="submission" date="2024-09" db="EMBL/GenBank/DDBJ databases">
        <authorList>
            <person name="Sun Q."/>
            <person name="Mori K."/>
        </authorList>
    </citation>
    <scope>NUCLEOTIDE SEQUENCE [LARGE SCALE GENOMIC DNA]</scope>
    <source>
        <strain evidence="2 3">JCM 13519</strain>
    </source>
</reference>
<feature type="transmembrane region" description="Helical" evidence="1">
    <location>
        <begin position="38"/>
        <end position="61"/>
    </location>
</feature>
<feature type="transmembrane region" description="Helical" evidence="1">
    <location>
        <begin position="73"/>
        <end position="93"/>
    </location>
</feature>
<sequence>MNKFGHPEAAFPPPAIPGPAILQVAPSMLPARASKAKSALRISAGLISIAVGFWGGSAALALNSMSGYMGPRFAWLGFLLGFAALCSAVTGFVQIIRHAKKDLRIPALSIAFAAINVLGYVAVFIAFPLVTPMLGGLVFSALGIVLIALAAVFDAWPATAR</sequence>
<keyword evidence="3" id="KW-1185">Reference proteome</keyword>
<keyword evidence="1" id="KW-0812">Transmembrane</keyword>
<comment type="caution">
    <text evidence="2">The sequence shown here is derived from an EMBL/GenBank/DDBJ whole genome shotgun (WGS) entry which is preliminary data.</text>
</comment>
<evidence type="ECO:0000313" key="3">
    <source>
        <dbReference type="Proteomes" id="UP001589536"/>
    </source>
</evidence>
<evidence type="ECO:0000313" key="2">
    <source>
        <dbReference type="EMBL" id="MFB9714296.1"/>
    </source>
</evidence>
<keyword evidence="1" id="KW-1133">Transmembrane helix</keyword>